<evidence type="ECO:0000256" key="1">
    <source>
        <dbReference type="ARBA" id="ARBA00023125"/>
    </source>
</evidence>
<dbReference type="PROSITE" id="PS50977">
    <property type="entry name" value="HTH_TETR_2"/>
    <property type="match status" value="1"/>
</dbReference>
<evidence type="ECO:0000313" key="4">
    <source>
        <dbReference type="EMBL" id="TGG86062.1"/>
    </source>
</evidence>
<comment type="caution">
    <text evidence="4">The sequence shown here is derived from an EMBL/GenBank/DDBJ whole genome shotgun (WGS) entry which is preliminary data.</text>
</comment>
<dbReference type="Gene3D" id="1.10.357.10">
    <property type="entry name" value="Tetracycline Repressor, domain 2"/>
    <property type="match status" value="1"/>
</dbReference>
<organism evidence="4 5">
    <name type="scientific">Streptomyces albus</name>
    <dbReference type="NCBI Taxonomy" id="1888"/>
    <lineage>
        <taxon>Bacteria</taxon>
        <taxon>Bacillati</taxon>
        <taxon>Actinomycetota</taxon>
        <taxon>Actinomycetes</taxon>
        <taxon>Kitasatosporales</taxon>
        <taxon>Streptomycetaceae</taxon>
        <taxon>Streptomyces</taxon>
    </lineage>
</organism>
<dbReference type="GO" id="GO:0003700">
    <property type="term" value="F:DNA-binding transcription factor activity"/>
    <property type="evidence" value="ECO:0007669"/>
    <property type="project" value="TreeGrafter"/>
</dbReference>
<dbReference type="InterPro" id="IPR023772">
    <property type="entry name" value="DNA-bd_HTH_TetR-type_CS"/>
</dbReference>
<dbReference type="SUPFAM" id="SSF48498">
    <property type="entry name" value="Tetracyclin repressor-like, C-terminal domain"/>
    <property type="match status" value="1"/>
</dbReference>
<proteinExistence type="predicted"/>
<name>A0A8H1LK70_9ACTN</name>
<dbReference type="InterPro" id="IPR001647">
    <property type="entry name" value="HTH_TetR"/>
</dbReference>
<dbReference type="Pfam" id="PF17920">
    <property type="entry name" value="TetR_C_16"/>
    <property type="match status" value="1"/>
</dbReference>
<feature type="domain" description="HTH tetR-type" evidence="3">
    <location>
        <begin position="14"/>
        <end position="74"/>
    </location>
</feature>
<dbReference type="GO" id="GO:0000976">
    <property type="term" value="F:transcription cis-regulatory region binding"/>
    <property type="evidence" value="ECO:0007669"/>
    <property type="project" value="TreeGrafter"/>
</dbReference>
<dbReference type="InterPro" id="IPR036271">
    <property type="entry name" value="Tet_transcr_reg_TetR-rel_C_sf"/>
</dbReference>
<dbReference type="EMBL" id="RCIY01000040">
    <property type="protein sequence ID" value="TGG86062.1"/>
    <property type="molecule type" value="Genomic_DNA"/>
</dbReference>
<dbReference type="PROSITE" id="PS01081">
    <property type="entry name" value="HTH_TETR_1"/>
    <property type="match status" value="1"/>
</dbReference>
<dbReference type="Proteomes" id="UP000298111">
    <property type="component" value="Unassembled WGS sequence"/>
</dbReference>
<keyword evidence="1 2" id="KW-0238">DNA-binding</keyword>
<dbReference type="InterPro" id="IPR041678">
    <property type="entry name" value="TetR_C_16"/>
</dbReference>
<accession>A0A8H1LK70</accession>
<evidence type="ECO:0000313" key="5">
    <source>
        <dbReference type="Proteomes" id="UP000298111"/>
    </source>
</evidence>
<evidence type="ECO:0000259" key="3">
    <source>
        <dbReference type="PROSITE" id="PS50977"/>
    </source>
</evidence>
<dbReference type="InterPro" id="IPR050109">
    <property type="entry name" value="HTH-type_TetR-like_transc_reg"/>
</dbReference>
<dbReference type="InterPro" id="IPR009057">
    <property type="entry name" value="Homeodomain-like_sf"/>
</dbReference>
<protein>
    <submittedName>
        <fullName evidence="4">TetR/AcrR family transcriptional regulator</fullName>
    </submittedName>
</protein>
<dbReference type="GeneID" id="75179993"/>
<dbReference type="SUPFAM" id="SSF46689">
    <property type="entry name" value="Homeodomain-like"/>
    <property type="match status" value="1"/>
</dbReference>
<reference evidence="4 5" key="1">
    <citation type="submission" date="2018-10" db="EMBL/GenBank/DDBJ databases">
        <title>Isolation of pseudouridimycin from Streptomyces albus DSM 40763.</title>
        <authorList>
            <person name="Rosenqvist P."/>
            <person name="Metsae-Ketelae M."/>
            <person name="Virta P."/>
        </authorList>
    </citation>
    <scope>NUCLEOTIDE SEQUENCE [LARGE SCALE GENOMIC DNA]</scope>
    <source>
        <strain evidence="4 5">DSM 40763</strain>
    </source>
</reference>
<dbReference type="Pfam" id="PF00440">
    <property type="entry name" value="TetR_N"/>
    <property type="match status" value="1"/>
</dbReference>
<sequence length="198" mass="21439">MTVDRTTDRRRGAVATRQALMSAASALFAERGYERTTVRDIAARARVNQALLFRYFGSKQALFEQVVAGEGRRHLRRTPAEDVLESALRGLLAQEAGDAGDEERRHRALDIFLRSAAGGEAARVGRLLTEDYADVLATLTDADDAALRAELVLAWLLGIGLSGRVVGRGALADADPDRVCALVLECARTVLEKLPAQP</sequence>
<feature type="DNA-binding region" description="H-T-H motif" evidence="2">
    <location>
        <begin position="37"/>
        <end position="56"/>
    </location>
</feature>
<dbReference type="PANTHER" id="PTHR30055:SF235">
    <property type="entry name" value="TRANSCRIPTIONAL REGULATORY PROTEIN"/>
    <property type="match status" value="1"/>
</dbReference>
<evidence type="ECO:0000256" key="2">
    <source>
        <dbReference type="PROSITE-ProRule" id="PRU00335"/>
    </source>
</evidence>
<dbReference type="RefSeq" id="WP_016471187.1">
    <property type="nucleotide sequence ID" value="NZ_BBQG01000022.1"/>
</dbReference>
<gene>
    <name evidence="4" type="ORF">D8771_06500</name>
</gene>
<dbReference type="PANTHER" id="PTHR30055">
    <property type="entry name" value="HTH-TYPE TRANSCRIPTIONAL REGULATOR RUTR"/>
    <property type="match status" value="1"/>
</dbReference>
<dbReference type="PRINTS" id="PR00455">
    <property type="entry name" value="HTHTETR"/>
</dbReference>
<dbReference type="AlphaFoldDB" id="A0A8H1LK70"/>